<dbReference type="Proteomes" id="UP000823847">
    <property type="component" value="Unassembled WGS sequence"/>
</dbReference>
<reference evidence="5" key="1">
    <citation type="journal article" date="2021" name="PeerJ">
        <title>Extensive microbial diversity within the chicken gut microbiome revealed by metagenomics and culture.</title>
        <authorList>
            <person name="Gilroy R."/>
            <person name="Ravi A."/>
            <person name="Getino M."/>
            <person name="Pursley I."/>
            <person name="Horton D.L."/>
            <person name="Alikhan N.F."/>
            <person name="Baker D."/>
            <person name="Gharbi K."/>
            <person name="Hall N."/>
            <person name="Watson M."/>
            <person name="Adriaenssens E.M."/>
            <person name="Foster-Nyarko E."/>
            <person name="Jarju S."/>
            <person name="Secka A."/>
            <person name="Antonio M."/>
            <person name="Oren A."/>
            <person name="Chaudhuri R.R."/>
            <person name="La Ragione R."/>
            <person name="Hildebrand F."/>
            <person name="Pallen M.J."/>
        </authorList>
    </citation>
    <scope>NUCLEOTIDE SEQUENCE</scope>
    <source>
        <strain evidence="5">ChiHecec2B26-12326</strain>
    </source>
</reference>
<dbReference type="AlphaFoldDB" id="A0A9D1XRB7"/>
<dbReference type="PANTHER" id="PTHR43280:SF32">
    <property type="entry name" value="TRANSCRIPTIONAL REGULATORY PROTEIN"/>
    <property type="match status" value="1"/>
</dbReference>
<keyword evidence="3" id="KW-0804">Transcription</keyword>
<dbReference type="InterPro" id="IPR009057">
    <property type="entry name" value="Homeodomain-like_sf"/>
</dbReference>
<dbReference type="GO" id="GO:0003700">
    <property type="term" value="F:DNA-binding transcription factor activity"/>
    <property type="evidence" value="ECO:0007669"/>
    <property type="project" value="InterPro"/>
</dbReference>
<protein>
    <submittedName>
        <fullName evidence="5">Helix-turn-helix domain-containing protein</fullName>
    </submittedName>
</protein>
<dbReference type="PANTHER" id="PTHR43280">
    <property type="entry name" value="ARAC-FAMILY TRANSCRIPTIONAL REGULATOR"/>
    <property type="match status" value="1"/>
</dbReference>
<evidence type="ECO:0000256" key="2">
    <source>
        <dbReference type="ARBA" id="ARBA00023125"/>
    </source>
</evidence>
<dbReference type="SUPFAM" id="SSF51215">
    <property type="entry name" value="Regulatory protein AraC"/>
    <property type="match status" value="1"/>
</dbReference>
<keyword evidence="1" id="KW-0805">Transcription regulation</keyword>
<dbReference type="EMBL" id="DXEN01000031">
    <property type="protein sequence ID" value="HIX85896.1"/>
    <property type="molecule type" value="Genomic_DNA"/>
</dbReference>
<reference evidence="5" key="2">
    <citation type="submission" date="2021-04" db="EMBL/GenBank/DDBJ databases">
        <authorList>
            <person name="Gilroy R."/>
        </authorList>
    </citation>
    <scope>NUCLEOTIDE SEQUENCE</scope>
    <source>
        <strain evidence="5">ChiHecec2B26-12326</strain>
    </source>
</reference>
<dbReference type="PROSITE" id="PS01124">
    <property type="entry name" value="HTH_ARAC_FAMILY_2"/>
    <property type="match status" value="1"/>
</dbReference>
<dbReference type="InterPro" id="IPR037923">
    <property type="entry name" value="HTH-like"/>
</dbReference>
<sequence>MEIKTADLKNLDTSGFVVYDNGNLAFFDQAHDSNIDTRKVVLPEIFITVVTLRGEASVRVNDVDYTLREHDLLICQPNDLLENLTRSADYECHCVCVSPAYMRQIVPLAENAWAIKFLFKERPVYALNEREAAVFCQYYDQMRSKGYLPADVRKKVIDTLMLAFIYELRQILRTKTRTPDPRPFTSAEYLFKQFMDMLESAYPKERSVTFYAERLHVTPKYLSAICRQVSQLTASQLINHYVRNDIEYLMKHSLKSVKEIAFELGFPNLSFFGKYVKKHWGLSPKKLREKFLDE</sequence>
<dbReference type="GO" id="GO:0043565">
    <property type="term" value="F:sequence-specific DNA binding"/>
    <property type="evidence" value="ECO:0007669"/>
    <property type="project" value="InterPro"/>
</dbReference>
<dbReference type="Pfam" id="PF12833">
    <property type="entry name" value="HTH_18"/>
    <property type="match status" value="1"/>
</dbReference>
<proteinExistence type="predicted"/>
<evidence type="ECO:0000256" key="1">
    <source>
        <dbReference type="ARBA" id="ARBA00023015"/>
    </source>
</evidence>
<organism evidence="5 6">
    <name type="scientific">Candidatus Parabacteroides intestinigallinarum</name>
    <dbReference type="NCBI Taxonomy" id="2838722"/>
    <lineage>
        <taxon>Bacteria</taxon>
        <taxon>Pseudomonadati</taxon>
        <taxon>Bacteroidota</taxon>
        <taxon>Bacteroidia</taxon>
        <taxon>Bacteroidales</taxon>
        <taxon>Tannerellaceae</taxon>
        <taxon>Parabacteroides</taxon>
    </lineage>
</organism>
<dbReference type="SUPFAM" id="SSF46689">
    <property type="entry name" value="Homeodomain-like"/>
    <property type="match status" value="1"/>
</dbReference>
<evidence type="ECO:0000259" key="4">
    <source>
        <dbReference type="PROSITE" id="PS01124"/>
    </source>
</evidence>
<feature type="domain" description="HTH araC/xylS-type" evidence="4">
    <location>
        <begin position="192"/>
        <end position="290"/>
    </location>
</feature>
<dbReference type="Gene3D" id="1.10.10.60">
    <property type="entry name" value="Homeodomain-like"/>
    <property type="match status" value="1"/>
</dbReference>
<evidence type="ECO:0000256" key="3">
    <source>
        <dbReference type="ARBA" id="ARBA00023163"/>
    </source>
</evidence>
<dbReference type="SMART" id="SM00342">
    <property type="entry name" value="HTH_ARAC"/>
    <property type="match status" value="1"/>
</dbReference>
<comment type="caution">
    <text evidence="5">The sequence shown here is derived from an EMBL/GenBank/DDBJ whole genome shotgun (WGS) entry which is preliminary data.</text>
</comment>
<accession>A0A9D1XRB7</accession>
<evidence type="ECO:0000313" key="5">
    <source>
        <dbReference type="EMBL" id="HIX85896.1"/>
    </source>
</evidence>
<keyword evidence="2" id="KW-0238">DNA-binding</keyword>
<dbReference type="InterPro" id="IPR018060">
    <property type="entry name" value="HTH_AraC"/>
</dbReference>
<name>A0A9D1XRB7_9BACT</name>
<gene>
    <name evidence="5" type="ORF">H9848_04725</name>
</gene>
<evidence type="ECO:0000313" key="6">
    <source>
        <dbReference type="Proteomes" id="UP000823847"/>
    </source>
</evidence>